<keyword evidence="1" id="KW-0677">Repeat</keyword>
<reference evidence="3 4" key="2">
    <citation type="journal article" date="2014" name="Int. J. Syst. Evol. Microbiol.">
        <title>Methanobacterium paludis sp. nov. and a novel strain of Methanobacterium lacus isolated from northern peatlands.</title>
        <authorList>
            <person name="Cadillo-Quiroz H."/>
            <person name="Brauer S.L."/>
            <person name="Goodson N."/>
            <person name="Yavitt J.B."/>
            <person name="Zinder S.H."/>
        </authorList>
    </citation>
    <scope>NUCLEOTIDE SEQUENCE [LARGE SCALE GENOMIC DNA]</scope>
    <source>
        <strain evidence="3 4">AL-21</strain>
    </source>
</reference>
<keyword evidence="3" id="KW-0032">Aminotransferase</keyword>
<dbReference type="PANTHER" id="PTHR10937">
    <property type="entry name" value="GLUCOSAMINE--FRUCTOSE-6-PHOSPHATE AMINOTRANSFERASE, ISOMERIZING"/>
    <property type="match status" value="1"/>
</dbReference>
<dbReference type="GO" id="GO:0004360">
    <property type="term" value="F:glutamine-fructose-6-phosphate transaminase (isomerizing) activity"/>
    <property type="evidence" value="ECO:0007669"/>
    <property type="project" value="UniProtKB-EC"/>
</dbReference>
<dbReference type="GO" id="GO:0006002">
    <property type="term" value="P:fructose 6-phosphate metabolic process"/>
    <property type="evidence" value="ECO:0007669"/>
    <property type="project" value="TreeGrafter"/>
</dbReference>
<dbReference type="eggNOG" id="arCOG00058">
    <property type="taxonomic scope" value="Archaea"/>
</dbReference>
<dbReference type="SUPFAM" id="SSF53697">
    <property type="entry name" value="SIS domain"/>
    <property type="match status" value="1"/>
</dbReference>
<dbReference type="CDD" id="cd05008">
    <property type="entry name" value="SIS_GlmS_GlmD_1"/>
    <property type="match status" value="1"/>
</dbReference>
<dbReference type="Pfam" id="PF01380">
    <property type="entry name" value="SIS"/>
    <property type="match status" value="1"/>
</dbReference>
<dbReference type="Proteomes" id="UP000007490">
    <property type="component" value="Chromosome"/>
</dbReference>
<gene>
    <name evidence="3" type="ordered locus">Metbo_1749</name>
</gene>
<organism evidence="3 4">
    <name type="scientific">Methanobacterium lacus (strain AL-21)</name>
    <dbReference type="NCBI Taxonomy" id="877455"/>
    <lineage>
        <taxon>Archaea</taxon>
        <taxon>Methanobacteriati</taxon>
        <taxon>Methanobacteriota</taxon>
        <taxon>Methanomada group</taxon>
        <taxon>Methanobacteria</taxon>
        <taxon>Methanobacteriales</taxon>
        <taxon>Methanobacteriaceae</taxon>
        <taxon>Methanobacterium</taxon>
    </lineage>
</organism>
<dbReference type="EC" id="2.6.1.16" evidence="3"/>
<dbReference type="PANTHER" id="PTHR10937:SF14">
    <property type="entry name" value="FRUCTOSELYSINE 6-PHOSPHATE DEGLYCASE"/>
    <property type="match status" value="1"/>
</dbReference>
<feature type="domain" description="SIS" evidence="2">
    <location>
        <begin position="30"/>
        <end position="170"/>
    </location>
</feature>
<dbReference type="InterPro" id="IPR035490">
    <property type="entry name" value="GlmS/FrlB_SIS"/>
</dbReference>
<dbReference type="AlphaFoldDB" id="F0T9U3"/>
<reference evidence="4" key="1">
    <citation type="submission" date="2011-02" db="EMBL/GenBank/DDBJ databases">
        <title>Complete sequence of Methanobacterium sp. AL-21.</title>
        <authorList>
            <consortium name="US DOE Joint Genome Institute"/>
            <person name="Lucas S."/>
            <person name="Copeland A."/>
            <person name="Lapidus A."/>
            <person name="Cheng J.-F."/>
            <person name="Goodwin L."/>
            <person name="Pitluck S."/>
            <person name="Chertkov O."/>
            <person name="Detter J.C."/>
            <person name="Han C."/>
            <person name="Tapia R."/>
            <person name="Land M."/>
            <person name="Hauser L."/>
            <person name="Kyrpides N."/>
            <person name="Ivanova N."/>
            <person name="Mikhailova N."/>
            <person name="Pagani I."/>
            <person name="Cadillo-Quiroz H."/>
            <person name="Imachi H."/>
            <person name="Zinder S."/>
            <person name="Liu W."/>
            <person name="Woyke T."/>
        </authorList>
    </citation>
    <scope>NUCLEOTIDE SEQUENCE [LARGE SCALE GENOMIC DNA]</scope>
    <source>
        <strain evidence="4">AL-21</strain>
    </source>
</reference>
<evidence type="ECO:0000256" key="1">
    <source>
        <dbReference type="ARBA" id="ARBA00022737"/>
    </source>
</evidence>
<accession>F0T9U3</accession>
<keyword evidence="3" id="KW-0808">Transferase</keyword>
<dbReference type="EMBL" id="CP002551">
    <property type="protein sequence ID" value="ADZ09972.1"/>
    <property type="molecule type" value="Genomic_DNA"/>
</dbReference>
<dbReference type="GO" id="GO:0006487">
    <property type="term" value="P:protein N-linked glycosylation"/>
    <property type="evidence" value="ECO:0007669"/>
    <property type="project" value="TreeGrafter"/>
</dbReference>
<dbReference type="PROSITE" id="PS51464">
    <property type="entry name" value="SIS"/>
    <property type="match status" value="1"/>
</dbReference>
<evidence type="ECO:0000259" key="2">
    <source>
        <dbReference type="PROSITE" id="PS51464"/>
    </source>
</evidence>
<keyword evidence="4" id="KW-1185">Reference proteome</keyword>
<dbReference type="OrthoDB" id="372195at2157"/>
<dbReference type="KEGG" id="mel:Metbo_1749"/>
<dbReference type="GO" id="GO:0006047">
    <property type="term" value="P:UDP-N-acetylglucosamine metabolic process"/>
    <property type="evidence" value="ECO:0007669"/>
    <property type="project" value="TreeGrafter"/>
</dbReference>
<evidence type="ECO:0000313" key="3">
    <source>
        <dbReference type="EMBL" id="ADZ09972.1"/>
    </source>
</evidence>
<dbReference type="STRING" id="877455.Metbo_1749"/>
<dbReference type="InterPro" id="IPR035466">
    <property type="entry name" value="GlmS/AgaS_SIS"/>
</dbReference>
<dbReference type="RefSeq" id="WP_013645323.1">
    <property type="nucleotide sequence ID" value="NC_015216.1"/>
</dbReference>
<dbReference type="Gene3D" id="3.40.50.10490">
    <property type="entry name" value="Glucose-6-phosphate isomerase like protein, domain 1"/>
    <property type="match status" value="2"/>
</dbReference>
<dbReference type="GeneID" id="10278206"/>
<dbReference type="InterPro" id="IPR046348">
    <property type="entry name" value="SIS_dom_sf"/>
</dbReference>
<sequence length="341" mass="38741">MEYQMYQEILEQPGALRKTFKEEKVHMTELAAKMDEFDKIYLIGCGSSFSTCCSAKSAVDYISNKDIEVYTGYEFVYNKNTDYKNSAALLTSQSGETADTLAALRLAKQRGVYTVSITNELNSKMAHEADASIITRGGTEKAILGTKTYTTQLMCLYNLLFQMHHETSGDKLDIRKNVLRDIRKLPNITENLIKRTQSEGLRLGEQFKDEELFYCMGSGPNYGLAYKLAMTMFMEGALKHACPVYSGEFRHGLIERAEKNVPIIFLDADYPGDKITKNAIEFGEKLGTKSIVYNMHDYSNMNSLMSPFTLVIPLEWFIYYLAHFNGEDPGETRHIGKIRYS</sequence>
<dbReference type="InterPro" id="IPR001347">
    <property type="entry name" value="SIS_dom"/>
</dbReference>
<protein>
    <submittedName>
        <fullName evidence="3">Glutamine--fructose-6-phosphate transaminase (Isomerizing)</fullName>
        <ecNumber evidence="3">2.6.1.16</ecNumber>
    </submittedName>
</protein>
<dbReference type="GO" id="GO:0097367">
    <property type="term" value="F:carbohydrate derivative binding"/>
    <property type="evidence" value="ECO:0007669"/>
    <property type="project" value="InterPro"/>
</dbReference>
<name>F0T9U3_METLA</name>
<evidence type="ECO:0000313" key="4">
    <source>
        <dbReference type="Proteomes" id="UP000007490"/>
    </source>
</evidence>
<proteinExistence type="predicted"/>
<dbReference type="HOGENOM" id="CLU_012520_2_1_2"/>
<dbReference type="CDD" id="cd05009">
    <property type="entry name" value="SIS_GlmS_GlmD_2"/>
    <property type="match status" value="1"/>
</dbReference>